<reference evidence="3 4" key="1">
    <citation type="journal article" date="2024" name="Nat. Commun.">
        <title>Phylogenomics reveals the evolutionary origins of lichenization in chlorophyte algae.</title>
        <authorList>
            <person name="Puginier C."/>
            <person name="Libourel C."/>
            <person name="Otte J."/>
            <person name="Skaloud P."/>
            <person name="Haon M."/>
            <person name="Grisel S."/>
            <person name="Petersen M."/>
            <person name="Berrin J.G."/>
            <person name="Delaux P.M."/>
            <person name="Dal Grande F."/>
            <person name="Keller J."/>
        </authorList>
    </citation>
    <scope>NUCLEOTIDE SEQUENCE [LARGE SCALE GENOMIC DNA]</scope>
    <source>
        <strain evidence="3 4">SAG 216-7</strain>
    </source>
</reference>
<protein>
    <recommendedName>
        <fullName evidence="5">NAD(P)-binding protein</fullName>
    </recommendedName>
</protein>
<organism evidence="3 4">
    <name type="scientific">Coccomyxa subellipsoidea</name>
    <dbReference type="NCBI Taxonomy" id="248742"/>
    <lineage>
        <taxon>Eukaryota</taxon>
        <taxon>Viridiplantae</taxon>
        <taxon>Chlorophyta</taxon>
        <taxon>core chlorophytes</taxon>
        <taxon>Trebouxiophyceae</taxon>
        <taxon>Trebouxiophyceae incertae sedis</taxon>
        <taxon>Coccomyxaceae</taxon>
        <taxon>Coccomyxa</taxon>
    </lineage>
</organism>
<dbReference type="PANTHER" id="PTHR24320:SF148">
    <property type="entry name" value="NAD(P)-BINDING ROSSMANN-FOLD SUPERFAMILY PROTEIN"/>
    <property type="match status" value="1"/>
</dbReference>
<keyword evidence="4" id="KW-1185">Reference proteome</keyword>
<evidence type="ECO:0000256" key="1">
    <source>
        <dbReference type="ARBA" id="ARBA00006484"/>
    </source>
</evidence>
<dbReference type="Pfam" id="PF00106">
    <property type="entry name" value="adh_short"/>
    <property type="match status" value="1"/>
</dbReference>
<evidence type="ECO:0000313" key="4">
    <source>
        <dbReference type="Proteomes" id="UP001491310"/>
    </source>
</evidence>
<dbReference type="Proteomes" id="UP001491310">
    <property type="component" value="Unassembled WGS sequence"/>
</dbReference>
<accession>A0ABR2Z027</accession>
<name>A0ABR2Z027_9CHLO</name>
<evidence type="ECO:0000256" key="2">
    <source>
        <dbReference type="ARBA" id="ARBA00023002"/>
    </source>
</evidence>
<sequence length="107" mass="11370">MARPKARNSHTTALEVVEGVDSFGKTAIVTGGNSGIGVETVRALAVAGARVIVTSRSVEAGQKVTEQLHADGSIKGAIVVKQLDLADLQSIRNFTRATWQRRRAQNC</sequence>
<gene>
    <name evidence="3" type="ORF">WJX75_005199</name>
</gene>
<proteinExistence type="inferred from homology"/>
<comment type="similarity">
    <text evidence="1">Belongs to the short-chain dehydrogenases/reductases (SDR) family.</text>
</comment>
<dbReference type="InterPro" id="IPR036291">
    <property type="entry name" value="NAD(P)-bd_dom_sf"/>
</dbReference>
<comment type="caution">
    <text evidence="3">The sequence shown here is derived from an EMBL/GenBank/DDBJ whole genome shotgun (WGS) entry which is preliminary data.</text>
</comment>
<dbReference type="SUPFAM" id="SSF51735">
    <property type="entry name" value="NAD(P)-binding Rossmann-fold domains"/>
    <property type="match status" value="1"/>
</dbReference>
<evidence type="ECO:0008006" key="5">
    <source>
        <dbReference type="Google" id="ProtNLM"/>
    </source>
</evidence>
<keyword evidence="2" id="KW-0560">Oxidoreductase</keyword>
<dbReference type="Gene3D" id="3.40.50.720">
    <property type="entry name" value="NAD(P)-binding Rossmann-like Domain"/>
    <property type="match status" value="1"/>
</dbReference>
<dbReference type="EMBL" id="JALJOT010000002">
    <property type="protein sequence ID" value="KAK9917512.1"/>
    <property type="molecule type" value="Genomic_DNA"/>
</dbReference>
<evidence type="ECO:0000313" key="3">
    <source>
        <dbReference type="EMBL" id="KAK9917512.1"/>
    </source>
</evidence>
<dbReference type="InterPro" id="IPR002347">
    <property type="entry name" value="SDR_fam"/>
</dbReference>
<dbReference type="PANTHER" id="PTHR24320">
    <property type="entry name" value="RETINOL DEHYDROGENASE"/>
    <property type="match status" value="1"/>
</dbReference>